<keyword evidence="3" id="KW-0677">Repeat</keyword>
<name>A0ABU6WA15_9FABA</name>
<dbReference type="InterPro" id="IPR036537">
    <property type="entry name" value="Adaptor_Cbl_N_dom_sf"/>
</dbReference>
<evidence type="ECO:0000256" key="3">
    <source>
        <dbReference type="ARBA" id="ARBA00022737"/>
    </source>
</evidence>
<dbReference type="InterPro" id="IPR013083">
    <property type="entry name" value="Znf_RING/FYVE/PHD"/>
</dbReference>
<dbReference type="Pfam" id="PF04564">
    <property type="entry name" value="U-box"/>
    <property type="match status" value="1"/>
</dbReference>
<proteinExistence type="predicted"/>
<dbReference type="InterPro" id="IPR003613">
    <property type="entry name" value="Ubox_domain"/>
</dbReference>
<evidence type="ECO:0000256" key="2">
    <source>
        <dbReference type="ARBA" id="ARBA00022679"/>
    </source>
</evidence>
<dbReference type="Gene3D" id="1.20.930.20">
    <property type="entry name" value="Adaptor protein Cbl, N-terminal domain"/>
    <property type="match status" value="1"/>
</dbReference>
<dbReference type="PANTHER" id="PTHR23315:SF252">
    <property type="entry name" value="RING-TYPE E3 UBIQUITIN TRANSFERASE"/>
    <property type="match status" value="1"/>
</dbReference>
<dbReference type="EMBL" id="JASCZI010181316">
    <property type="protein sequence ID" value="MED6181723.1"/>
    <property type="molecule type" value="Genomic_DNA"/>
</dbReference>
<accession>A0ABU6WA15</accession>
<dbReference type="SMART" id="SM00504">
    <property type="entry name" value="Ubox"/>
    <property type="match status" value="1"/>
</dbReference>
<dbReference type="PANTHER" id="PTHR23315">
    <property type="entry name" value="U BOX DOMAIN-CONTAINING"/>
    <property type="match status" value="1"/>
</dbReference>
<dbReference type="CDD" id="cd16664">
    <property type="entry name" value="RING-Ubox_PUB"/>
    <property type="match status" value="1"/>
</dbReference>
<evidence type="ECO:0000259" key="4">
    <source>
        <dbReference type="PROSITE" id="PS51698"/>
    </source>
</evidence>
<evidence type="ECO:0000313" key="6">
    <source>
        <dbReference type="Proteomes" id="UP001341840"/>
    </source>
</evidence>
<gene>
    <name evidence="5" type="ORF">PIB30_021993</name>
</gene>
<dbReference type="SUPFAM" id="SSF57850">
    <property type="entry name" value="RING/U-box"/>
    <property type="match status" value="1"/>
</dbReference>
<evidence type="ECO:0000313" key="5">
    <source>
        <dbReference type="EMBL" id="MED6181723.1"/>
    </source>
</evidence>
<dbReference type="Gene3D" id="3.30.40.10">
    <property type="entry name" value="Zinc/RING finger domain, C3HC4 (zinc finger)"/>
    <property type="match status" value="1"/>
</dbReference>
<dbReference type="Pfam" id="PF25368">
    <property type="entry name" value="PUB10_N"/>
    <property type="match status" value="1"/>
</dbReference>
<keyword evidence="2" id="KW-0808">Transferase</keyword>
<sequence length="410" mass="46064">MEEEECNVSSVLHHLISAATEISQIDGFKLVIKRQCFDLSRRIRFLAPLFYELLDVTDALPNDAVSALLSLKEALASAKELLQFCCRASQILEREQIKCKFNDVAVHFEEAIGKISCDKLDISEEVKEQVALVTVQFGRGRELFDPPGLQLYDDLLSICNQSYDVIPEQDKLHIICEKLHFTRVGDIKQELIALDKMFVDMGDQFEKSTQNISTVLKKIEDFILTESADVNTLSSDDSSTQADESYTKLCSQSLVIPDEFRCPISLELMKDPVIISTGQTYERACIKKWIEAGHGTCPKTQQILSSSLLIPNHVLYILISNWCEANGVEPPKRTGKLRLCKATSDGTSELIDIDTLLSRLTSSDTEDQRRTAGECYIIITSALPLSPTPEKTHTPHTHTHRLKVKLLAQF</sequence>
<dbReference type="PROSITE" id="PS51698">
    <property type="entry name" value="U_BOX"/>
    <property type="match status" value="1"/>
</dbReference>
<protein>
    <recommendedName>
        <fullName evidence="4">U-box domain-containing protein</fullName>
    </recommendedName>
</protein>
<feature type="domain" description="U-box" evidence="4">
    <location>
        <begin position="255"/>
        <end position="329"/>
    </location>
</feature>
<dbReference type="Proteomes" id="UP001341840">
    <property type="component" value="Unassembled WGS sequence"/>
</dbReference>
<keyword evidence="6" id="KW-1185">Reference proteome</keyword>
<reference evidence="5 6" key="1">
    <citation type="journal article" date="2023" name="Plants (Basel)">
        <title>Bridging the Gap: Combining Genomics and Transcriptomics Approaches to Understand Stylosanthes scabra, an Orphan Legume from the Brazilian Caatinga.</title>
        <authorList>
            <person name="Ferreira-Neto J.R.C."/>
            <person name="da Silva M.D."/>
            <person name="Binneck E."/>
            <person name="de Melo N.F."/>
            <person name="da Silva R.H."/>
            <person name="de Melo A.L.T.M."/>
            <person name="Pandolfi V."/>
            <person name="Bustamante F.O."/>
            <person name="Brasileiro-Vidal A.C."/>
            <person name="Benko-Iseppon A.M."/>
        </authorList>
    </citation>
    <scope>NUCLEOTIDE SEQUENCE [LARGE SCALE GENOMIC DNA]</scope>
    <source>
        <tissue evidence="5">Leaves</tissue>
    </source>
</reference>
<evidence type="ECO:0000256" key="1">
    <source>
        <dbReference type="ARBA" id="ARBA00004906"/>
    </source>
</evidence>
<organism evidence="5 6">
    <name type="scientific">Stylosanthes scabra</name>
    <dbReference type="NCBI Taxonomy" id="79078"/>
    <lineage>
        <taxon>Eukaryota</taxon>
        <taxon>Viridiplantae</taxon>
        <taxon>Streptophyta</taxon>
        <taxon>Embryophyta</taxon>
        <taxon>Tracheophyta</taxon>
        <taxon>Spermatophyta</taxon>
        <taxon>Magnoliopsida</taxon>
        <taxon>eudicotyledons</taxon>
        <taxon>Gunneridae</taxon>
        <taxon>Pentapetalae</taxon>
        <taxon>rosids</taxon>
        <taxon>fabids</taxon>
        <taxon>Fabales</taxon>
        <taxon>Fabaceae</taxon>
        <taxon>Papilionoideae</taxon>
        <taxon>50 kb inversion clade</taxon>
        <taxon>dalbergioids sensu lato</taxon>
        <taxon>Dalbergieae</taxon>
        <taxon>Pterocarpus clade</taxon>
        <taxon>Stylosanthes</taxon>
    </lineage>
</organism>
<dbReference type="InterPro" id="IPR057623">
    <property type="entry name" value="PUB12-19-like_N"/>
</dbReference>
<comment type="pathway">
    <text evidence="1">Protein modification; protein ubiquitination.</text>
</comment>
<comment type="caution">
    <text evidence="5">The sequence shown here is derived from an EMBL/GenBank/DDBJ whole genome shotgun (WGS) entry which is preliminary data.</text>
</comment>
<dbReference type="InterPro" id="IPR045210">
    <property type="entry name" value="RING-Ubox_PUB"/>
</dbReference>